<protein>
    <submittedName>
        <fullName evidence="2">Uncharacterized protein</fullName>
    </submittedName>
</protein>
<dbReference type="VEuPathDB" id="TriTrypDB:TcIL3000_9_1210"/>
<sequence>MTTPREVFTAFLTQACCGTIVALHRMGNTEIVTYKEQLVFMLTGYFNNCWNFLLSGGDAYVVESFEMMKHDNPSCVIRHLFSIGASILPDEPPLEIVCVTPDNVEALEAARMAISKTLHQLIMDSTTDELFLHTCEGLSLNEERAIWVEKGRPTVAFFEVSS</sequence>
<reference evidence="2 3" key="2">
    <citation type="journal article" date="2012" name="Proc. Natl. Acad. Sci. U.S.A.">
        <title>Antigenic diversity is generated by distinct evolutionary mechanisms in African trypanosome species.</title>
        <authorList>
            <person name="Jackson A.P."/>
            <person name="Berry A."/>
            <person name="Aslett M."/>
            <person name="Allison H.C."/>
            <person name="Burton P."/>
            <person name="Vavrova-Anderson J."/>
            <person name="Brown R."/>
            <person name="Browne H."/>
            <person name="Corton N."/>
            <person name="Hauser H."/>
            <person name="Gamble J."/>
            <person name="Gilderthorp R."/>
            <person name="Marcello L."/>
            <person name="McQuillan J."/>
            <person name="Otto T.D."/>
            <person name="Quail M.A."/>
            <person name="Sanders M.J."/>
            <person name="van Tonder A."/>
            <person name="Ginger M.L."/>
            <person name="Field M.C."/>
            <person name="Barry J.D."/>
            <person name="Hertz-Fowler C."/>
            <person name="Berriman M."/>
        </authorList>
    </citation>
    <scope>NUCLEOTIDE SEQUENCE [LARGE SCALE GENOMIC DNA]</scope>
    <source>
        <strain evidence="2 3">IL3000</strain>
    </source>
</reference>
<organism evidence="2 3">
    <name type="scientific">Trypanosoma congolense (strain IL3000)</name>
    <dbReference type="NCBI Taxonomy" id="1068625"/>
    <lineage>
        <taxon>Eukaryota</taxon>
        <taxon>Discoba</taxon>
        <taxon>Euglenozoa</taxon>
        <taxon>Kinetoplastea</taxon>
        <taxon>Metakinetoplastina</taxon>
        <taxon>Trypanosomatida</taxon>
        <taxon>Trypanosomatidae</taxon>
        <taxon>Trypanosoma</taxon>
        <taxon>Nannomonas</taxon>
    </lineage>
</organism>
<dbReference type="VEuPathDB" id="TriTrypDB:TcIL3000_0_13670"/>
<proteinExistence type="predicted"/>
<dbReference type="Proteomes" id="UP000000702">
    <property type="component" value="Unassembled WGS sequence"/>
</dbReference>
<reference evidence="3" key="1">
    <citation type="submission" date="2011-07" db="EMBL/GenBank/DDBJ databases">
        <title>Divergent evolution of antigenic variation in African trypanosomes.</title>
        <authorList>
            <person name="Jackson A.P."/>
            <person name="Berry A."/>
            <person name="Allison H.C."/>
            <person name="Burton P."/>
            <person name="Anderson J."/>
            <person name="Aslett M."/>
            <person name="Brown R."/>
            <person name="Corton N."/>
            <person name="Harris D."/>
            <person name="Hauser H."/>
            <person name="Gamble J."/>
            <person name="Gilderthorp R."/>
            <person name="McQuillan J."/>
            <person name="Quail M.A."/>
            <person name="Sanders M."/>
            <person name="Van Tonder A."/>
            <person name="Ginger M.L."/>
            <person name="Donelson J.E."/>
            <person name="Field M.C."/>
            <person name="Barry J.D."/>
            <person name="Berriman M."/>
            <person name="Hertz-Fowler C."/>
        </authorList>
    </citation>
    <scope>NUCLEOTIDE SEQUENCE [LARGE SCALE GENOMIC DNA]</scope>
    <source>
        <strain evidence="3">IL3000</strain>
    </source>
</reference>
<evidence type="ECO:0000313" key="1">
    <source>
        <dbReference type="EMBL" id="CCC92725.1"/>
    </source>
</evidence>
<accession>F9WGK8</accession>
<keyword evidence="3" id="KW-1185">Reference proteome</keyword>
<dbReference type="EMBL" id="HE575322">
    <property type="protein sequence ID" value="CCC92725.1"/>
    <property type="molecule type" value="Genomic_DNA"/>
</dbReference>
<dbReference type="EMBL" id="CAEQ01002284">
    <property type="protein sequence ID" value="CCD16445.1"/>
    <property type="molecule type" value="Genomic_DNA"/>
</dbReference>
<dbReference type="OMA" id="QACCGTI"/>
<evidence type="ECO:0000313" key="2">
    <source>
        <dbReference type="EMBL" id="CCD16445.1"/>
    </source>
</evidence>
<evidence type="ECO:0000313" key="3">
    <source>
        <dbReference type="Proteomes" id="UP000000702"/>
    </source>
</evidence>
<dbReference type="AlphaFoldDB" id="F9WGK8"/>
<name>F9WGK8_TRYCI</name>
<gene>
    <name evidence="2" type="ORF">TCIL3000_0_13670</name>
    <name evidence="1" type="ORF">TCIL3000_9_1210</name>
</gene>